<proteinExistence type="inferred from homology"/>
<organism evidence="3 4">
    <name type="scientific">Taxus chinensis</name>
    <name type="common">Chinese yew</name>
    <name type="synonym">Taxus wallichiana var. chinensis</name>
    <dbReference type="NCBI Taxonomy" id="29808"/>
    <lineage>
        <taxon>Eukaryota</taxon>
        <taxon>Viridiplantae</taxon>
        <taxon>Streptophyta</taxon>
        <taxon>Embryophyta</taxon>
        <taxon>Tracheophyta</taxon>
        <taxon>Spermatophyta</taxon>
        <taxon>Pinopsida</taxon>
        <taxon>Pinidae</taxon>
        <taxon>Conifers II</taxon>
        <taxon>Cupressales</taxon>
        <taxon>Taxaceae</taxon>
        <taxon>Taxus</taxon>
    </lineage>
</organism>
<feature type="compositionally biased region" description="Basic and acidic residues" evidence="2">
    <location>
        <begin position="34"/>
        <end position="46"/>
    </location>
</feature>
<feature type="region of interest" description="Disordered" evidence="2">
    <location>
        <begin position="1"/>
        <end position="60"/>
    </location>
</feature>
<protein>
    <submittedName>
        <fullName evidence="3">Uncharacterized protein</fullName>
    </submittedName>
</protein>
<dbReference type="AlphaFoldDB" id="A0AA38FSQ8"/>
<gene>
    <name evidence="3" type="ORF">KI387_037888</name>
</gene>
<evidence type="ECO:0000256" key="1">
    <source>
        <dbReference type="ARBA" id="ARBA00007160"/>
    </source>
</evidence>
<dbReference type="OMA" id="TIMEPEV"/>
<comment type="similarity">
    <text evidence="1">Belongs to the abscisic acid and water stress-induced protein family.</text>
</comment>
<sequence length="105" mass="12292">MSEEHRHHLFHHKKEEVNAYPNNSTYVEQTTVDYGREEEYDKARKDEKHHKHKEHTAELGTAAAGAFALYEKHRAKKDPENAHRHKIEEEIAAAAAVGMWWFCIS</sequence>
<dbReference type="InterPro" id="IPR003496">
    <property type="entry name" value="ABA_WDS"/>
</dbReference>
<evidence type="ECO:0000256" key="2">
    <source>
        <dbReference type="SAM" id="MobiDB-lite"/>
    </source>
</evidence>
<dbReference type="PANTHER" id="PTHR33801">
    <property type="entry name" value="ABSCISIC STRESS-RIPENING PROTEIN 5"/>
    <property type="match status" value="1"/>
</dbReference>
<feature type="compositionally biased region" description="Polar residues" evidence="2">
    <location>
        <begin position="20"/>
        <end position="32"/>
    </location>
</feature>
<dbReference type="EMBL" id="JAHRHJ020000007">
    <property type="protein sequence ID" value="KAH9309977.1"/>
    <property type="molecule type" value="Genomic_DNA"/>
</dbReference>
<evidence type="ECO:0000313" key="3">
    <source>
        <dbReference type="EMBL" id="KAH9309977.1"/>
    </source>
</evidence>
<comment type="caution">
    <text evidence="3">The sequence shown here is derived from an EMBL/GenBank/DDBJ whole genome shotgun (WGS) entry which is preliminary data.</text>
</comment>
<name>A0AA38FSQ8_TAXCH</name>
<accession>A0AA38FSQ8</accession>
<dbReference type="Pfam" id="PF02496">
    <property type="entry name" value="ABA_WDS"/>
    <property type="match status" value="1"/>
</dbReference>
<dbReference type="PANTHER" id="PTHR33801:SF24">
    <property type="entry name" value="ABSCISIC STRESS-RIPENING PROTEIN 5"/>
    <property type="match status" value="1"/>
</dbReference>
<reference evidence="3 4" key="1">
    <citation type="journal article" date="2021" name="Nat. Plants">
        <title>The Taxus genome provides insights into paclitaxel biosynthesis.</title>
        <authorList>
            <person name="Xiong X."/>
            <person name="Gou J."/>
            <person name="Liao Q."/>
            <person name="Li Y."/>
            <person name="Zhou Q."/>
            <person name="Bi G."/>
            <person name="Li C."/>
            <person name="Du R."/>
            <person name="Wang X."/>
            <person name="Sun T."/>
            <person name="Guo L."/>
            <person name="Liang H."/>
            <person name="Lu P."/>
            <person name="Wu Y."/>
            <person name="Zhang Z."/>
            <person name="Ro D.K."/>
            <person name="Shang Y."/>
            <person name="Huang S."/>
            <person name="Yan J."/>
        </authorList>
    </citation>
    <scope>NUCLEOTIDE SEQUENCE [LARGE SCALE GENOMIC DNA]</scope>
    <source>
        <strain evidence="3">Ta-2019</strain>
    </source>
</reference>
<keyword evidence="4" id="KW-1185">Reference proteome</keyword>
<evidence type="ECO:0000313" key="4">
    <source>
        <dbReference type="Proteomes" id="UP000824469"/>
    </source>
</evidence>
<dbReference type="Proteomes" id="UP000824469">
    <property type="component" value="Unassembled WGS sequence"/>
</dbReference>